<dbReference type="GO" id="GO:0016740">
    <property type="term" value="F:transferase activity"/>
    <property type="evidence" value="ECO:0007669"/>
    <property type="project" value="UniProtKB-KW"/>
</dbReference>
<name>T0YQQ5_9ZZZZ</name>
<reference evidence="1" key="1">
    <citation type="submission" date="2013-08" db="EMBL/GenBank/DDBJ databases">
        <authorList>
            <person name="Mendez C."/>
            <person name="Richter M."/>
            <person name="Ferrer M."/>
            <person name="Sanchez J."/>
        </authorList>
    </citation>
    <scope>NUCLEOTIDE SEQUENCE</scope>
</reference>
<dbReference type="AlphaFoldDB" id="T0YQQ5"/>
<accession>T0YQQ5</accession>
<organism evidence="1">
    <name type="scientific">mine drainage metagenome</name>
    <dbReference type="NCBI Taxonomy" id="410659"/>
    <lineage>
        <taxon>unclassified sequences</taxon>
        <taxon>metagenomes</taxon>
        <taxon>ecological metagenomes</taxon>
    </lineage>
</organism>
<dbReference type="EMBL" id="AUZZ01008475">
    <property type="protein sequence ID" value="EQD37886.1"/>
    <property type="molecule type" value="Genomic_DNA"/>
</dbReference>
<comment type="caution">
    <text evidence="1">The sequence shown here is derived from an EMBL/GenBank/DDBJ whole genome shotgun (WGS) entry which is preliminary data.</text>
</comment>
<reference evidence="1" key="2">
    <citation type="journal article" date="2014" name="ISME J.">
        <title>Microbial stratification in low pH oxic and suboxic macroscopic growths along an acid mine drainage.</title>
        <authorList>
            <person name="Mendez-Garcia C."/>
            <person name="Mesa V."/>
            <person name="Sprenger R.R."/>
            <person name="Richter M."/>
            <person name="Diez M.S."/>
            <person name="Solano J."/>
            <person name="Bargiela R."/>
            <person name="Golyshina O.V."/>
            <person name="Manteca A."/>
            <person name="Ramos J.L."/>
            <person name="Gallego J.R."/>
            <person name="Llorente I."/>
            <person name="Martins Dos Santos V.A."/>
            <person name="Jensen O.N."/>
            <person name="Pelaez A.I."/>
            <person name="Sanchez J."/>
            <person name="Ferrer M."/>
        </authorList>
    </citation>
    <scope>NUCLEOTIDE SEQUENCE</scope>
</reference>
<evidence type="ECO:0000313" key="1">
    <source>
        <dbReference type="EMBL" id="EQD37886.1"/>
    </source>
</evidence>
<protein>
    <submittedName>
        <fullName evidence="1">Glycosyltransferase, group I</fullName>
    </submittedName>
</protein>
<gene>
    <name evidence="1" type="ORF">B2A_11730</name>
</gene>
<keyword evidence="1" id="KW-0808">Transferase</keyword>
<proteinExistence type="predicted"/>
<feature type="non-terminal residue" evidence="1">
    <location>
        <position position="89"/>
    </location>
</feature>
<sequence>MRVATTPFSSGAARHRAGRSYGILSTYPPTPCGLATFTAALASGLEVNGATVGVVRVADGETSSDPRVLAEMENDVPASVAKATARLSG</sequence>